<evidence type="ECO:0000256" key="1">
    <source>
        <dbReference type="SAM" id="SignalP"/>
    </source>
</evidence>
<feature type="signal peptide" evidence="1">
    <location>
        <begin position="1"/>
        <end position="20"/>
    </location>
</feature>
<dbReference type="AlphaFoldDB" id="A0AB39KW87"/>
<evidence type="ECO:0000259" key="2">
    <source>
        <dbReference type="Pfam" id="PF13827"/>
    </source>
</evidence>
<feature type="domain" description="DUF4189" evidence="2">
    <location>
        <begin position="27"/>
        <end position="117"/>
    </location>
</feature>
<reference evidence="3" key="1">
    <citation type="submission" date="2024-06" db="EMBL/GenBank/DDBJ databases">
        <title>Caulobacter inopinatus, sp. nov.</title>
        <authorList>
            <person name="Donachie S.P."/>
        </authorList>
    </citation>
    <scope>NUCLEOTIDE SEQUENCE</scope>
    <source>
        <strain evidence="3">73W</strain>
    </source>
</reference>
<dbReference type="InterPro" id="IPR025240">
    <property type="entry name" value="DUF4189"/>
</dbReference>
<proteinExistence type="predicted"/>
<name>A0AB39KW87_9CAUL</name>
<evidence type="ECO:0000313" key="3">
    <source>
        <dbReference type="EMBL" id="XDO97905.1"/>
    </source>
</evidence>
<sequence>MRRTLILLVAVAALGTPAVGQHSRHQSIAYSPISDYWGVANGLGNLVAADAAAMGFCNRPDCRIVANATNACAAFATTADRRYAGGLGLNHAQAQANAVAGCNAAFGVPCVARGSIC</sequence>
<dbReference type="EMBL" id="CP158375">
    <property type="protein sequence ID" value="XDO97905.1"/>
    <property type="molecule type" value="Genomic_DNA"/>
</dbReference>
<organism evidence="3">
    <name type="scientific">Caulobacter sp. 73W</name>
    <dbReference type="NCBI Taxonomy" id="3161137"/>
    <lineage>
        <taxon>Bacteria</taxon>
        <taxon>Pseudomonadati</taxon>
        <taxon>Pseudomonadota</taxon>
        <taxon>Alphaproteobacteria</taxon>
        <taxon>Caulobacterales</taxon>
        <taxon>Caulobacteraceae</taxon>
        <taxon>Caulobacter</taxon>
    </lineage>
</organism>
<keyword evidence="1" id="KW-0732">Signal</keyword>
<dbReference type="RefSeq" id="WP_369061422.1">
    <property type="nucleotide sequence ID" value="NZ_CP158375.1"/>
</dbReference>
<feature type="chain" id="PRO_5044340049" evidence="1">
    <location>
        <begin position="21"/>
        <end position="117"/>
    </location>
</feature>
<dbReference type="Pfam" id="PF13827">
    <property type="entry name" value="DUF4189"/>
    <property type="match status" value="1"/>
</dbReference>
<protein>
    <submittedName>
        <fullName evidence="3">DUF4189 domain-containing protein</fullName>
    </submittedName>
</protein>
<gene>
    <name evidence="3" type="ORF">ABOZ73_05665</name>
</gene>
<accession>A0AB39KW87</accession>